<name>A0A433QLF9_9FUNG</name>
<sequence length="701" mass="79419">MFRRWNFRRDKTKKNEQARYIAPSATQALSSLSPFNSLPVSSAKGNSITLYAGNFFRVAVWVLQDYLNFMEISKWKNEINVTKSNQFTSEHQLPYYGRFDADSVREQLHRLADKTYPEVDCLFRKTIKTSIDRLFQSSSIVETVAVLNAIFELYVTAKNPYVQNWFEIKDDSSPTGGAESLFRLTVDPESDSITVSWCKVFGDNFLFAVSQIIQTIRDAERNWTFVEFLAIHVSYFKLSQGLSVEGSTRARFIGTPGFRTYTQTYLSLTDPGDGHVNGTTRKNKWMDGAIVHVEHLERPNHLPRTMIESYRIPSILDFAKVRLHVGQAAPTTYFVGRALKDGGEFEHDLIKVINTVSAAATAAFALGSAECKVAMCNLTTSEMVTYMRGLAGHVLRNAGRQYFSCAWNLNTEIVDDLPPHSRKQPKILKDCMEIGRRAIEVAALGGFDKVTWDGASDTYPSHCIIEQLGFRNALELVHLAHSAGFVTYFSAGFKFHNIANAVLSGVDGIGIGGAQVLRYMDNQTGMHGPYLEENIDEIDARRDEAAASIRGRGVKLLCRLDRMNYEGSITEEEEQQRAELYDALYNIDEAKIKKMLQLAQRIVDLPDDGERPFLGNARRLVQSPDPIIKKHARSEGEWNKFIGKIKIAMTWEDEDDLYDRYYTAPWLTWRMAHKNSEVQRKDYYFHAKISPSSPAISPVAI</sequence>
<evidence type="ECO:0000313" key="1">
    <source>
        <dbReference type="EMBL" id="RUS30620.1"/>
    </source>
</evidence>
<organism evidence="1 2">
    <name type="scientific">Jimgerdemannia flammicorona</name>
    <dbReference type="NCBI Taxonomy" id="994334"/>
    <lineage>
        <taxon>Eukaryota</taxon>
        <taxon>Fungi</taxon>
        <taxon>Fungi incertae sedis</taxon>
        <taxon>Mucoromycota</taxon>
        <taxon>Mucoromycotina</taxon>
        <taxon>Endogonomycetes</taxon>
        <taxon>Endogonales</taxon>
        <taxon>Endogonaceae</taxon>
        <taxon>Jimgerdemannia</taxon>
    </lineage>
</organism>
<dbReference type="EMBL" id="RBNJ01003698">
    <property type="protein sequence ID" value="RUS30620.1"/>
    <property type="molecule type" value="Genomic_DNA"/>
</dbReference>
<dbReference type="Proteomes" id="UP000274822">
    <property type="component" value="Unassembled WGS sequence"/>
</dbReference>
<gene>
    <name evidence="1" type="ORF">BC938DRAFT_479152</name>
</gene>
<evidence type="ECO:0000313" key="2">
    <source>
        <dbReference type="Proteomes" id="UP000274822"/>
    </source>
</evidence>
<protein>
    <submittedName>
        <fullName evidence="1">Uncharacterized protein</fullName>
    </submittedName>
</protein>
<dbReference type="AlphaFoldDB" id="A0A433QLF9"/>
<keyword evidence="2" id="KW-1185">Reference proteome</keyword>
<accession>A0A433QLF9</accession>
<proteinExistence type="predicted"/>
<comment type="caution">
    <text evidence="1">The sequence shown here is derived from an EMBL/GenBank/DDBJ whole genome shotgun (WGS) entry which is preliminary data.</text>
</comment>
<reference evidence="1 2" key="1">
    <citation type="journal article" date="2018" name="New Phytol.">
        <title>Phylogenomics of Endogonaceae and evolution of mycorrhizas within Mucoromycota.</title>
        <authorList>
            <person name="Chang Y."/>
            <person name="Desiro A."/>
            <person name="Na H."/>
            <person name="Sandor L."/>
            <person name="Lipzen A."/>
            <person name="Clum A."/>
            <person name="Barry K."/>
            <person name="Grigoriev I.V."/>
            <person name="Martin F.M."/>
            <person name="Stajich J.E."/>
            <person name="Smith M.E."/>
            <person name="Bonito G."/>
            <person name="Spatafora J.W."/>
        </authorList>
    </citation>
    <scope>NUCLEOTIDE SEQUENCE [LARGE SCALE GENOMIC DNA]</scope>
    <source>
        <strain evidence="1 2">AD002</strain>
    </source>
</reference>